<feature type="transmembrane region" description="Helical" evidence="9">
    <location>
        <begin position="21"/>
        <end position="44"/>
    </location>
</feature>
<evidence type="ECO:0000256" key="9">
    <source>
        <dbReference type="SAM" id="Phobius"/>
    </source>
</evidence>
<feature type="transmembrane region" description="Helical" evidence="9">
    <location>
        <begin position="130"/>
        <end position="147"/>
    </location>
</feature>
<comment type="similarity">
    <text evidence="8">Belongs to the TRAP transporter small permease family.</text>
</comment>
<dbReference type="PANTHER" id="PTHR35011">
    <property type="entry name" value="2,3-DIKETO-L-GULONATE TRAP TRANSPORTER SMALL PERMEASE PROTEIN YIAM"/>
    <property type="match status" value="1"/>
</dbReference>
<dbReference type="AlphaFoldDB" id="A0A1T4XXE2"/>
<dbReference type="Proteomes" id="UP000190105">
    <property type="component" value="Unassembled WGS sequence"/>
</dbReference>
<feature type="domain" description="Tripartite ATP-independent periplasmic transporters DctQ component" evidence="10">
    <location>
        <begin position="26"/>
        <end position="151"/>
    </location>
</feature>
<keyword evidence="4" id="KW-0997">Cell inner membrane</keyword>
<evidence type="ECO:0000256" key="6">
    <source>
        <dbReference type="ARBA" id="ARBA00022989"/>
    </source>
</evidence>
<dbReference type="GO" id="GO:0015740">
    <property type="term" value="P:C4-dicarboxylate transport"/>
    <property type="evidence" value="ECO:0007669"/>
    <property type="project" value="TreeGrafter"/>
</dbReference>
<organism evidence="11 12">
    <name type="scientific">Caloramator quimbayensis</name>
    <dbReference type="NCBI Taxonomy" id="1147123"/>
    <lineage>
        <taxon>Bacteria</taxon>
        <taxon>Bacillati</taxon>
        <taxon>Bacillota</taxon>
        <taxon>Clostridia</taxon>
        <taxon>Eubacteriales</taxon>
        <taxon>Clostridiaceae</taxon>
        <taxon>Caloramator</taxon>
    </lineage>
</organism>
<dbReference type="GO" id="GO:0022857">
    <property type="term" value="F:transmembrane transporter activity"/>
    <property type="evidence" value="ECO:0007669"/>
    <property type="project" value="TreeGrafter"/>
</dbReference>
<evidence type="ECO:0000256" key="2">
    <source>
        <dbReference type="ARBA" id="ARBA00022448"/>
    </source>
</evidence>
<evidence type="ECO:0000256" key="3">
    <source>
        <dbReference type="ARBA" id="ARBA00022475"/>
    </source>
</evidence>
<dbReference type="EMBL" id="FUYH01000015">
    <property type="protein sequence ID" value="SKA94073.1"/>
    <property type="molecule type" value="Genomic_DNA"/>
</dbReference>
<keyword evidence="2" id="KW-0813">Transport</keyword>
<evidence type="ECO:0000259" key="10">
    <source>
        <dbReference type="Pfam" id="PF04290"/>
    </source>
</evidence>
<keyword evidence="6 9" id="KW-1133">Transmembrane helix</keyword>
<comment type="subcellular location">
    <subcellularLocation>
        <location evidence="1">Cell inner membrane</location>
        <topology evidence="1">Multi-pass membrane protein</topology>
    </subcellularLocation>
</comment>
<name>A0A1T4XXE2_9CLOT</name>
<gene>
    <name evidence="11" type="ORF">SAMN05443428_11549</name>
</gene>
<feature type="transmembrane region" description="Helical" evidence="9">
    <location>
        <begin position="89"/>
        <end position="110"/>
    </location>
</feature>
<evidence type="ECO:0000256" key="5">
    <source>
        <dbReference type="ARBA" id="ARBA00022692"/>
    </source>
</evidence>
<sequence>MKSFSNLLNKISTFFEYLASIFLGLMIIIVSFQVFTRFFFSFTLRWSEEITMLLMVWFGFIGIALGVKNDIHLSIEAIVNLFSKNTKKIIYKIDELITLIFGIFTAFYGFRLVVEAKGSTLPATQWPSSMLYLMVPLSGLLIILFSINRLAGFKAVNEENQR</sequence>
<evidence type="ECO:0000313" key="11">
    <source>
        <dbReference type="EMBL" id="SKA94073.1"/>
    </source>
</evidence>
<dbReference type="Pfam" id="PF04290">
    <property type="entry name" value="DctQ"/>
    <property type="match status" value="1"/>
</dbReference>
<evidence type="ECO:0000256" key="4">
    <source>
        <dbReference type="ARBA" id="ARBA00022519"/>
    </source>
</evidence>
<dbReference type="OrthoDB" id="49066at2"/>
<evidence type="ECO:0000256" key="8">
    <source>
        <dbReference type="ARBA" id="ARBA00038436"/>
    </source>
</evidence>
<dbReference type="InterPro" id="IPR007387">
    <property type="entry name" value="TRAP_DctQ"/>
</dbReference>
<dbReference type="PANTHER" id="PTHR35011:SF11">
    <property type="entry name" value="TRAP TRANSPORTER SMALL PERMEASE PROTEIN"/>
    <property type="match status" value="1"/>
</dbReference>
<keyword evidence="5 9" id="KW-0812">Transmembrane</keyword>
<dbReference type="STRING" id="1147123.SAMN05443428_11549"/>
<protein>
    <submittedName>
        <fullName evidence="11">TRAP-type C4-dicarboxylate transport system, small permease component</fullName>
    </submittedName>
</protein>
<reference evidence="12" key="1">
    <citation type="submission" date="2017-02" db="EMBL/GenBank/DDBJ databases">
        <authorList>
            <person name="Varghese N."/>
            <person name="Submissions S."/>
        </authorList>
    </citation>
    <scope>NUCLEOTIDE SEQUENCE [LARGE SCALE GENOMIC DNA]</scope>
    <source>
        <strain evidence="12">USBA 833</strain>
    </source>
</reference>
<keyword evidence="3" id="KW-1003">Cell membrane</keyword>
<evidence type="ECO:0000256" key="7">
    <source>
        <dbReference type="ARBA" id="ARBA00023136"/>
    </source>
</evidence>
<dbReference type="RefSeq" id="WP_078697043.1">
    <property type="nucleotide sequence ID" value="NZ_FUYH01000015.1"/>
</dbReference>
<keyword evidence="7 9" id="KW-0472">Membrane</keyword>
<evidence type="ECO:0000313" key="12">
    <source>
        <dbReference type="Proteomes" id="UP000190105"/>
    </source>
</evidence>
<dbReference type="InterPro" id="IPR055348">
    <property type="entry name" value="DctQ"/>
</dbReference>
<accession>A0A1T4XXE2</accession>
<proteinExistence type="inferred from homology"/>
<feature type="transmembrane region" description="Helical" evidence="9">
    <location>
        <begin position="50"/>
        <end position="68"/>
    </location>
</feature>
<keyword evidence="12" id="KW-1185">Reference proteome</keyword>
<dbReference type="GO" id="GO:0005886">
    <property type="term" value="C:plasma membrane"/>
    <property type="evidence" value="ECO:0007669"/>
    <property type="project" value="UniProtKB-SubCell"/>
</dbReference>
<evidence type="ECO:0000256" key="1">
    <source>
        <dbReference type="ARBA" id="ARBA00004429"/>
    </source>
</evidence>